<evidence type="ECO:0000259" key="1">
    <source>
        <dbReference type="PROSITE" id="PS50181"/>
    </source>
</evidence>
<dbReference type="SMART" id="SM00256">
    <property type="entry name" value="FBOX"/>
    <property type="match status" value="1"/>
</dbReference>
<dbReference type="Proteomes" id="UP000823388">
    <property type="component" value="Chromosome 2K"/>
</dbReference>
<accession>A0A8T0W5F8</accession>
<dbReference type="InterPro" id="IPR001810">
    <property type="entry name" value="F-box_dom"/>
</dbReference>
<proteinExistence type="predicted"/>
<dbReference type="PROSITE" id="PS50181">
    <property type="entry name" value="FBOX"/>
    <property type="match status" value="1"/>
</dbReference>
<organism evidence="2 3">
    <name type="scientific">Panicum virgatum</name>
    <name type="common">Blackwell switchgrass</name>
    <dbReference type="NCBI Taxonomy" id="38727"/>
    <lineage>
        <taxon>Eukaryota</taxon>
        <taxon>Viridiplantae</taxon>
        <taxon>Streptophyta</taxon>
        <taxon>Embryophyta</taxon>
        <taxon>Tracheophyta</taxon>
        <taxon>Spermatophyta</taxon>
        <taxon>Magnoliopsida</taxon>
        <taxon>Liliopsida</taxon>
        <taxon>Poales</taxon>
        <taxon>Poaceae</taxon>
        <taxon>PACMAD clade</taxon>
        <taxon>Panicoideae</taxon>
        <taxon>Panicodae</taxon>
        <taxon>Paniceae</taxon>
        <taxon>Panicinae</taxon>
        <taxon>Panicum</taxon>
        <taxon>Panicum sect. Hiantes</taxon>
    </lineage>
</organism>
<comment type="caution">
    <text evidence="2">The sequence shown here is derived from an EMBL/GenBank/DDBJ whole genome shotgun (WGS) entry which is preliminary data.</text>
</comment>
<sequence>MGKGARRNKSKATRRSLPAVPATVDDLPDERLDRLLLYLGSPLDLIRAAATCKRWRRAIADEGFLVRFYAIHGAPRVAGRYYVTDTQPPDVTGVLRWPAQKPAAAFVPSSPAAVDGGRFSLDFLYVPPEEADRPRRRYYYDYLRRRVRHNRCREIVDSRGSLLLLTNGRRRDRRFKTLHPMRWSPDFIVCEPVSRRYQRIARPADLSHLPLLGAFLLDGGGGGDTMSNFREPERWRYQPGTPWACVFAPGSDGGAERTLKFSLLTLPAPMRGPYRRTSFRVIGSGGVDGEDRARFVRVDAEELEVFGQLPDSGEWVMEKSIGLRDATAGLPGGGDCRLFRQPARIVTAGNTFVVLTPAEKIWLFSVELETMEVEREHVRNRHLGPSYPCALPWPPLLQACVHRGDDVVGKRRQRREGW</sequence>
<name>A0A8T0W5F8_PANVG</name>
<dbReference type="Gene3D" id="1.20.1280.50">
    <property type="match status" value="1"/>
</dbReference>
<evidence type="ECO:0000313" key="3">
    <source>
        <dbReference type="Proteomes" id="UP000823388"/>
    </source>
</evidence>
<dbReference type="Pfam" id="PF12937">
    <property type="entry name" value="F-box-like"/>
    <property type="match status" value="1"/>
</dbReference>
<evidence type="ECO:0000313" key="2">
    <source>
        <dbReference type="EMBL" id="KAG2642770.1"/>
    </source>
</evidence>
<dbReference type="PANTHER" id="PTHR33207">
    <property type="entry name" value="F-BOX DOMAIN CONTAINING PROTEIN-RELATED"/>
    <property type="match status" value="1"/>
</dbReference>
<dbReference type="SUPFAM" id="SSF81383">
    <property type="entry name" value="F-box domain"/>
    <property type="match status" value="1"/>
</dbReference>
<reference evidence="2" key="1">
    <citation type="submission" date="2020-05" db="EMBL/GenBank/DDBJ databases">
        <title>WGS assembly of Panicum virgatum.</title>
        <authorList>
            <person name="Lovell J.T."/>
            <person name="Jenkins J."/>
            <person name="Shu S."/>
            <person name="Juenger T.E."/>
            <person name="Schmutz J."/>
        </authorList>
    </citation>
    <scope>NUCLEOTIDE SEQUENCE</scope>
    <source>
        <strain evidence="2">AP13</strain>
    </source>
</reference>
<dbReference type="EMBL" id="CM029039">
    <property type="protein sequence ID" value="KAG2642770.1"/>
    <property type="molecule type" value="Genomic_DNA"/>
</dbReference>
<protein>
    <recommendedName>
        <fullName evidence="1">F-box domain-containing protein</fullName>
    </recommendedName>
</protein>
<dbReference type="AlphaFoldDB" id="A0A8T0W5F8"/>
<dbReference type="InterPro" id="IPR036047">
    <property type="entry name" value="F-box-like_dom_sf"/>
</dbReference>
<keyword evidence="3" id="KW-1185">Reference proteome</keyword>
<feature type="domain" description="F-box" evidence="1">
    <location>
        <begin position="21"/>
        <end position="68"/>
    </location>
</feature>
<gene>
    <name evidence="2" type="ORF">PVAP13_2KG216300</name>
</gene>